<feature type="chain" id="PRO_5026672934" evidence="7">
    <location>
        <begin position="32"/>
        <end position="560"/>
    </location>
</feature>
<feature type="domain" description="Mechanosensitive ion channel MscS" evidence="8">
    <location>
        <begin position="389"/>
        <end position="454"/>
    </location>
</feature>
<comment type="subcellular location">
    <subcellularLocation>
        <location evidence="1">Cell membrane</location>
        <topology evidence="1">Multi-pass membrane protein</topology>
    </subcellularLocation>
</comment>
<dbReference type="SUPFAM" id="SSF50182">
    <property type="entry name" value="Sm-like ribonucleoproteins"/>
    <property type="match status" value="1"/>
</dbReference>
<name>A0A6L5Z190_9RHOB</name>
<evidence type="ECO:0000259" key="8">
    <source>
        <dbReference type="Pfam" id="PF00924"/>
    </source>
</evidence>
<dbReference type="Pfam" id="PF00924">
    <property type="entry name" value="MS_channel_2nd"/>
    <property type="match status" value="1"/>
</dbReference>
<accession>A0A6L5Z190</accession>
<feature type="transmembrane region" description="Helical" evidence="6">
    <location>
        <begin position="336"/>
        <end position="357"/>
    </location>
</feature>
<evidence type="ECO:0000256" key="1">
    <source>
        <dbReference type="ARBA" id="ARBA00004651"/>
    </source>
</evidence>
<evidence type="ECO:0000313" key="9">
    <source>
        <dbReference type="EMBL" id="MSU89754.1"/>
    </source>
</evidence>
<proteinExistence type="predicted"/>
<feature type="transmembrane region" description="Helical" evidence="6">
    <location>
        <begin position="294"/>
        <end position="315"/>
    </location>
</feature>
<dbReference type="InterPro" id="IPR011066">
    <property type="entry name" value="MscS_channel_C_sf"/>
</dbReference>
<organism evidence="9 10">
    <name type="scientific">Halovulum marinum</name>
    <dbReference type="NCBI Taxonomy" id="2662447"/>
    <lineage>
        <taxon>Bacteria</taxon>
        <taxon>Pseudomonadati</taxon>
        <taxon>Pseudomonadota</taxon>
        <taxon>Alphaproteobacteria</taxon>
        <taxon>Rhodobacterales</taxon>
        <taxon>Paracoccaceae</taxon>
        <taxon>Halovulum</taxon>
    </lineage>
</organism>
<evidence type="ECO:0000256" key="3">
    <source>
        <dbReference type="ARBA" id="ARBA00022692"/>
    </source>
</evidence>
<dbReference type="PANTHER" id="PTHR30566:SF25">
    <property type="entry name" value="INNER MEMBRANE PROTEIN"/>
    <property type="match status" value="1"/>
</dbReference>
<dbReference type="Gene3D" id="2.30.30.60">
    <property type="match status" value="1"/>
</dbReference>
<dbReference type="GO" id="GO:0008381">
    <property type="term" value="F:mechanosensitive monoatomic ion channel activity"/>
    <property type="evidence" value="ECO:0007669"/>
    <property type="project" value="UniProtKB-ARBA"/>
</dbReference>
<dbReference type="GO" id="GO:0005886">
    <property type="term" value="C:plasma membrane"/>
    <property type="evidence" value="ECO:0007669"/>
    <property type="project" value="UniProtKB-SubCell"/>
</dbReference>
<evidence type="ECO:0000256" key="2">
    <source>
        <dbReference type="ARBA" id="ARBA00022475"/>
    </source>
</evidence>
<dbReference type="Gene3D" id="1.10.287.1260">
    <property type="match status" value="1"/>
</dbReference>
<dbReference type="InterPro" id="IPR006685">
    <property type="entry name" value="MscS_channel_2nd"/>
</dbReference>
<dbReference type="EMBL" id="WIND01000005">
    <property type="protein sequence ID" value="MSU89754.1"/>
    <property type="molecule type" value="Genomic_DNA"/>
</dbReference>
<feature type="signal peptide" evidence="7">
    <location>
        <begin position="1"/>
        <end position="31"/>
    </location>
</feature>
<evidence type="ECO:0000256" key="5">
    <source>
        <dbReference type="ARBA" id="ARBA00023136"/>
    </source>
</evidence>
<comment type="caution">
    <text evidence="9">The sequence shown here is derived from an EMBL/GenBank/DDBJ whole genome shotgun (WGS) entry which is preliminary data.</text>
</comment>
<keyword evidence="5 6" id="KW-0472">Membrane</keyword>
<evidence type="ECO:0000313" key="10">
    <source>
        <dbReference type="Proteomes" id="UP000474957"/>
    </source>
</evidence>
<feature type="transmembrane region" description="Helical" evidence="6">
    <location>
        <begin position="218"/>
        <end position="237"/>
    </location>
</feature>
<keyword evidence="4 6" id="KW-1133">Transmembrane helix</keyword>
<dbReference type="RefSeq" id="WP_154446241.1">
    <property type="nucleotide sequence ID" value="NZ_WIND01000005.1"/>
</dbReference>
<evidence type="ECO:0000256" key="4">
    <source>
        <dbReference type="ARBA" id="ARBA00022989"/>
    </source>
</evidence>
<evidence type="ECO:0000256" key="7">
    <source>
        <dbReference type="SAM" id="SignalP"/>
    </source>
</evidence>
<dbReference type="Proteomes" id="UP000474957">
    <property type="component" value="Unassembled WGS sequence"/>
</dbReference>
<keyword evidence="7" id="KW-0732">Signal</keyword>
<gene>
    <name evidence="9" type="ORF">GE300_09005</name>
</gene>
<dbReference type="SUPFAM" id="SSF82689">
    <property type="entry name" value="Mechanosensitive channel protein MscS (YggB), C-terminal domain"/>
    <property type="match status" value="1"/>
</dbReference>
<sequence length="560" mass="62120">MTRSTRPARHLKLLAARLLAVVIWAWSPALAQDPASASEPFAFEVEAINEGLPPLERSLRLDTPRAALESYLEAIRDDRFGRAAYALNLNAIPVEQQAGRAPELALMLAFILRRYDLIDWAEIPDQPDARVLPGMQQSAGPYSRRSVELGEVELDGRPVPISLQRFRTADGEPVWLFSPYTVERAEEIFAKVRPGLISAWIPLEQRLDTLGQPSLAEWIATAVLLLAAALIWLASYFALKALSRFLPPVWARAGRKIALPFSVLLAAIAVRIGLNNLVLLTGPVASKVDIGSEVVGLAAGAWLFIQTVSAGTLALSQRYVVPLAADDPENRRIKTTVYVMRRMALVVVTLLTIGYIVHRVGVFESFALSLLASAGAIGVLVAIAAQPLLGNMVAGFQIALTDPVRIGDVVVYDGHWATVEDISFAHTVLRTWLDTRLIVPHSDFLSKPFENWSKEGEAVRRIVKLSVDYRIDVDQVREKVHEIVEGDPRSTDTPIVELVEADADAAVLWIWIAGTTAFTSWYLHNEIREKLLSYLKDLDEGAYLPRQRHVLLRTERRREP</sequence>
<dbReference type="AlphaFoldDB" id="A0A6L5Z190"/>
<feature type="transmembrane region" description="Helical" evidence="6">
    <location>
        <begin position="257"/>
        <end position="274"/>
    </location>
</feature>
<dbReference type="InterPro" id="IPR023408">
    <property type="entry name" value="MscS_beta-dom_sf"/>
</dbReference>
<dbReference type="InterPro" id="IPR010920">
    <property type="entry name" value="LSM_dom_sf"/>
</dbReference>
<evidence type="ECO:0000256" key="6">
    <source>
        <dbReference type="SAM" id="Phobius"/>
    </source>
</evidence>
<keyword evidence="2" id="KW-1003">Cell membrane</keyword>
<protein>
    <submittedName>
        <fullName evidence="9">Mechanosensitive ion channel</fullName>
    </submittedName>
</protein>
<dbReference type="PANTHER" id="PTHR30566">
    <property type="entry name" value="YNAI-RELATED MECHANOSENSITIVE ION CHANNEL"/>
    <property type="match status" value="1"/>
</dbReference>
<feature type="transmembrane region" description="Helical" evidence="6">
    <location>
        <begin position="363"/>
        <end position="385"/>
    </location>
</feature>
<reference evidence="9 10" key="1">
    <citation type="submission" date="2019-10" db="EMBL/GenBank/DDBJ databases">
        <title>Cognatihalovulum marinum gen. nov. sp. nov., a new member of the family Rhodobacteraceae isolated from deep seawater of the Northwest Indian Ocean.</title>
        <authorList>
            <person name="Ruan C."/>
            <person name="Wang J."/>
            <person name="Zheng X."/>
            <person name="Song L."/>
            <person name="Zhu Y."/>
            <person name="Huang Y."/>
            <person name="Lu Z."/>
            <person name="Du W."/>
            <person name="Huang L."/>
            <person name="Dai X."/>
        </authorList>
    </citation>
    <scope>NUCLEOTIDE SEQUENCE [LARGE SCALE GENOMIC DNA]</scope>
    <source>
        <strain evidence="9 10">2CG4</strain>
    </source>
</reference>
<keyword evidence="3 6" id="KW-0812">Transmembrane</keyword>
<keyword evidence="10" id="KW-1185">Reference proteome</keyword>